<reference evidence="2" key="1">
    <citation type="submission" date="2018-07" db="EMBL/GenBank/DDBJ databases">
        <authorList>
            <consortium name="GenomeTrakr network: Whole genome sequencing for foodborne pathogen traceback"/>
        </authorList>
    </citation>
    <scope>NUCLEOTIDE SEQUENCE</scope>
    <source>
        <strain evidence="2">MDH-2013-00175</strain>
    </source>
</reference>
<dbReference type="EMBL" id="AAGLQK010000033">
    <property type="protein sequence ID" value="EBP4060289.1"/>
    <property type="molecule type" value="Genomic_DNA"/>
</dbReference>
<evidence type="ECO:0000313" key="2">
    <source>
        <dbReference type="EMBL" id="EBP4060289.1"/>
    </source>
</evidence>
<proteinExistence type="predicted"/>
<comment type="caution">
    <text evidence="2">The sequence shown here is derived from an EMBL/GenBank/DDBJ whole genome shotgun (WGS) entry which is preliminary data.</text>
</comment>
<organism evidence="2">
    <name type="scientific">Salmonella enterica I</name>
    <dbReference type="NCBI Taxonomy" id="59201"/>
    <lineage>
        <taxon>Bacteria</taxon>
        <taxon>Pseudomonadati</taxon>
        <taxon>Pseudomonadota</taxon>
        <taxon>Gammaproteobacteria</taxon>
        <taxon>Enterobacterales</taxon>
        <taxon>Enterobacteriaceae</taxon>
        <taxon>Salmonella</taxon>
    </lineage>
</organism>
<protein>
    <submittedName>
        <fullName evidence="2">Uncharacterized protein</fullName>
    </submittedName>
</protein>
<keyword evidence="1" id="KW-0732">Signal</keyword>
<dbReference type="AlphaFoldDB" id="A0A3Y4YLI2"/>
<name>A0A3Y4YLI2_SALET</name>
<feature type="signal peptide" evidence="1">
    <location>
        <begin position="1"/>
        <end position="17"/>
    </location>
</feature>
<evidence type="ECO:0000256" key="1">
    <source>
        <dbReference type="SAM" id="SignalP"/>
    </source>
</evidence>
<accession>A0A3Y4YLI2</accession>
<gene>
    <name evidence="2" type="ORF">Z599_21590</name>
</gene>
<sequence>MKKVLITLFLMATTAHATSSEYLNANKLKATNPALKSSAPVILFSNTQNINTVQVPLTGSDASAQVDVSQRKRSDDWTYISSIRVTDGTSAASENMSSYAAYVCVQPQFSLTGNYDGQNITGQNNNAGYSIGTDWKTVAVEPGKNSATGEFCVARNKGDQTQVNSYLLTTAMAPGKYATAFHVYGLYK</sequence>
<feature type="chain" id="PRO_5030088991" evidence="1">
    <location>
        <begin position="18"/>
        <end position="188"/>
    </location>
</feature>